<evidence type="ECO:0000313" key="7">
    <source>
        <dbReference type="EMBL" id="EDS17926.1"/>
    </source>
</evidence>
<dbReference type="InterPro" id="IPR039425">
    <property type="entry name" value="RNA_pol_sigma-70-like"/>
</dbReference>
<evidence type="ECO:0000256" key="4">
    <source>
        <dbReference type="ARBA" id="ARBA00023163"/>
    </source>
</evidence>
<dbReference type="InterPro" id="IPR013249">
    <property type="entry name" value="RNA_pol_sigma70_r4_t2"/>
</dbReference>
<reference evidence="7" key="2">
    <citation type="submission" date="2014-06" db="EMBL/GenBank/DDBJ databases">
        <title>Draft genome sequence of Clostridium ramosum(DSM 1402).</title>
        <authorList>
            <person name="Sudarsanam P."/>
            <person name="Ley R."/>
            <person name="Guruge J."/>
            <person name="Turnbaugh P.J."/>
            <person name="Mahowald M."/>
            <person name="Liep D."/>
            <person name="Gordon J."/>
        </authorList>
    </citation>
    <scope>NUCLEOTIDE SEQUENCE</scope>
    <source>
        <strain evidence="7">DSM 1402</strain>
    </source>
</reference>
<dbReference type="AlphaFoldDB" id="B0N7Y8"/>
<accession>B0N7Y8</accession>
<dbReference type="InterPro" id="IPR007627">
    <property type="entry name" value="RNA_pol_sigma70_r2"/>
</dbReference>
<dbReference type="CDD" id="cd06171">
    <property type="entry name" value="Sigma70_r4"/>
    <property type="match status" value="1"/>
</dbReference>
<evidence type="ECO:0000256" key="2">
    <source>
        <dbReference type="ARBA" id="ARBA00023015"/>
    </source>
</evidence>
<dbReference type="GO" id="GO:0003677">
    <property type="term" value="F:DNA binding"/>
    <property type="evidence" value="ECO:0007669"/>
    <property type="project" value="InterPro"/>
</dbReference>
<organism evidence="7 8">
    <name type="scientific">Thomasclavelia ramosa DSM 1402</name>
    <dbReference type="NCBI Taxonomy" id="445974"/>
    <lineage>
        <taxon>Bacteria</taxon>
        <taxon>Bacillati</taxon>
        <taxon>Bacillota</taxon>
        <taxon>Erysipelotrichia</taxon>
        <taxon>Erysipelotrichales</taxon>
        <taxon>Coprobacillaceae</taxon>
        <taxon>Thomasclavelia</taxon>
    </lineage>
</organism>
<name>B0N7Y8_9FIRM</name>
<feature type="domain" description="RNA polymerase sigma-70 region 2" evidence="5">
    <location>
        <begin position="17"/>
        <end position="77"/>
    </location>
</feature>
<dbReference type="Proteomes" id="UP000005798">
    <property type="component" value="Unassembled WGS sequence"/>
</dbReference>
<dbReference type="GO" id="GO:0016987">
    <property type="term" value="F:sigma factor activity"/>
    <property type="evidence" value="ECO:0007669"/>
    <property type="project" value="UniProtKB-KW"/>
</dbReference>
<dbReference type="GO" id="GO:0006352">
    <property type="term" value="P:DNA-templated transcription initiation"/>
    <property type="evidence" value="ECO:0007669"/>
    <property type="project" value="InterPro"/>
</dbReference>
<evidence type="ECO:0000259" key="5">
    <source>
        <dbReference type="Pfam" id="PF04542"/>
    </source>
</evidence>
<dbReference type="eggNOG" id="COG1595">
    <property type="taxonomic scope" value="Bacteria"/>
</dbReference>
<keyword evidence="4" id="KW-0804">Transcription</keyword>
<evidence type="ECO:0000313" key="8">
    <source>
        <dbReference type="Proteomes" id="UP000005798"/>
    </source>
</evidence>
<dbReference type="InterPro" id="IPR014284">
    <property type="entry name" value="RNA_pol_sigma-70_dom"/>
</dbReference>
<dbReference type="Gene3D" id="1.10.1740.10">
    <property type="match status" value="1"/>
</dbReference>
<dbReference type="Pfam" id="PF08281">
    <property type="entry name" value="Sigma70_r4_2"/>
    <property type="match status" value="1"/>
</dbReference>
<dbReference type="NCBIfam" id="TIGR02937">
    <property type="entry name" value="sigma70-ECF"/>
    <property type="match status" value="1"/>
</dbReference>
<dbReference type="Pfam" id="PF04542">
    <property type="entry name" value="Sigma70_r2"/>
    <property type="match status" value="1"/>
</dbReference>
<dbReference type="PANTHER" id="PTHR43133:SF51">
    <property type="entry name" value="RNA POLYMERASE SIGMA FACTOR"/>
    <property type="match status" value="1"/>
</dbReference>
<dbReference type="PANTHER" id="PTHR43133">
    <property type="entry name" value="RNA POLYMERASE ECF-TYPE SIGMA FACTO"/>
    <property type="match status" value="1"/>
</dbReference>
<comment type="caution">
    <text evidence="7">The sequence shown here is derived from an EMBL/GenBank/DDBJ whole genome shotgun (WGS) entry which is preliminary data.</text>
</comment>
<evidence type="ECO:0000256" key="3">
    <source>
        <dbReference type="ARBA" id="ARBA00023082"/>
    </source>
</evidence>
<sequence length="160" mass="19490">MEGIVMEKERYEEVVYQYSDMVTRIAVMNVKNYDDAKDCYQNVFMKLYCYNKKFESEEHLKAWLIRVTINECKDYQKQFWKREIDIDKLILGQEDQRLIILPIVMNMPSKYRNVLYLYYYEGYSTNEIASILKENHNTIKSRLIRGRKLLKKKLGDDFYE</sequence>
<dbReference type="HOGENOM" id="CLU_047691_3_1_9"/>
<gene>
    <name evidence="7" type="ORF">CLORAM_02722</name>
</gene>
<evidence type="ECO:0000256" key="1">
    <source>
        <dbReference type="ARBA" id="ARBA00010641"/>
    </source>
</evidence>
<dbReference type="InterPro" id="IPR013325">
    <property type="entry name" value="RNA_pol_sigma_r2"/>
</dbReference>
<keyword evidence="3" id="KW-0731">Sigma factor</keyword>
<keyword evidence="2" id="KW-0805">Transcription regulation</keyword>
<dbReference type="InterPro" id="IPR036388">
    <property type="entry name" value="WH-like_DNA-bd_sf"/>
</dbReference>
<feature type="domain" description="RNA polymerase sigma factor 70 region 4 type 2" evidence="6">
    <location>
        <begin position="104"/>
        <end position="150"/>
    </location>
</feature>
<evidence type="ECO:0000259" key="6">
    <source>
        <dbReference type="Pfam" id="PF08281"/>
    </source>
</evidence>
<dbReference type="EMBL" id="ABFX02000008">
    <property type="protein sequence ID" value="EDS17926.1"/>
    <property type="molecule type" value="Genomic_DNA"/>
</dbReference>
<comment type="similarity">
    <text evidence="1">Belongs to the sigma-70 factor family. ECF subfamily.</text>
</comment>
<protein>
    <submittedName>
        <fullName evidence="7">Sigma-70 region 2</fullName>
    </submittedName>
</protein>
<reference evidence="7" key="1">
    <citation type="submission" date="2007-11" db="EMBL/GenBank/DDBJ databases">
        <authorList>
            <person name="Fulton L."/>
            <person name="Clifton S."/>
            <person name="Fulton B."/>
            <person name="Xu J."/>
            <person name="Minx P."/>
            <person name="Pepin K.H."/>
            <person name="Johnson M."/>
            <person name="Thiruvilangam P."/>
            <person name="Bhonagiri V."/>
            <person name="Nash W.E."/>
            <person name="Mardis E.R."/>
            <person name="Wilson R.K."/>
        </authorList>
    </citation>
    <scope>NUCLEOTIDE SEQUENCE [LARGE SCALE GENOMIC DNA]</scope>
    <source>
        <strain evidence="7">DSM 1402</strain>
    </source>
</reference>
<proteinExistence type="inferred from homology"/>
<dbReference type="InterPro" id="IPR013324">
    <property type="entry name" value="RNA_pol_sigma_r3/r4-like"/>
</dbReference>
<keyword evidence="8" id="KW-1185">Reference proteome</keyword>
<dbReference type="SUPFAM" id="SSF88946">
    <property type="entry name" value="Sigma2 domain of RNA polymerase sigma factors"/>
    <property type="match status" value="1"/>
</dbReference>
<dbReference type="Gene3D" id="1.10.10.10">
    <property type="entry name" value="Winged helix-like DNA-binding domain superfamily/Winged helix DNA-binding domain"/>
    <property type="match status" value="1"/>
</dbReference>
<dbReference type="SUPFAM" id="SSF88659">
    <property type="entry name" value="Sigma3 and sigma4 domains of RNA polymerase sigma factors"/>
    <property type="match status" value="1"/>
</dbReference>